<dbReference type="PRINTS" id="PR00420">
    <property type="entry name" value="RNGMNOXGNASE"/>
</dbReference>
<evidence type="ECO:0000256" key="7">
    <source>
        <dbReference type="ARBA" id="ARBA00023033"/>
    </source>
</evidence>
<keyword evidence="5" id="KW-0274">FAD</keyword>
<comment type="similarity">
    <text evidence="3">Belongs to the paxM FAD-dependent monooxygenase family.</text>
</comment>
<dbReference type="GeneID" id="96009371"/>
<keyword evidence="10" id="KW-1185">Reference proteome</keyword>
<dbReference type="PANTHER" id="PTHR47178:SF4">
    <property type="entry name" value="FAD-DEPENDENT MONOOXYGENASE APTC"/>
    <property type="match status" value="1"/>
</dbReference>
<keyword evidence="6" id="KW-0560">Oxidoreductase</keyword>
<dbReference type="Gene3D" id="3.50.50.60">
    <property type="entry name" value="FAD/NAD(P)-binding domain"/>
    <property type="match status" value="1"/>
</dbReference>
<dbReference type="PANTHER" id="PTHR47178">
    <property type="entry name" value="MONOOXYGENASE, FAD-BINDING"/>
    <property type="match status" value="1"/>
</dbReference>
<dbReference type="GO" id="GO:0004497">
    <property type="term" value="F:monooxygenase activity"/>
    <property type="evidence" value="ECO:0007669"/>
    <property type="project" value="UniProtKB-KW"/>
</dbReference>
<feature type="domain" description="FAD-binding" evidence="8">
    <location>
        <begin position="7"/>
        <end position="162"/>
    </location>
</feature>
<dbReference type="GO" id="GO:0071949">
    <property type="term" value="F:FAD binding"/>
    <property type="evidence" value="ECO:0007669"/>
    <property type="project" value="InterPro"/>
</dbReference>
<comment type="caution">
    <text evidence="9">The sequence shown here is derived from an EMBL/GenBank/DDBJ whole genome shotgun (WGS) entry which is preliminary data.</text>
</comment>
<comment type="pathway">
    <text evidence="2">Secondary metabolite biosynthesis.</text>
</comment>
<dbReference type="Proteomes" id="UP000803884">
    <property type="component" value="Unassembled WGS sequence"/>
</dbReference>
<accession>A0AB34KDS3</accession>
<protein>
    <recommendedName>
        <fullName evidence="8">FAD-binding domain-containing protein</fullName>
    </recommendedName>
</protein>
<keyword evidence="4" id="KW-0285">Flavoprotein</keyword>
<sequence>MPPQQPIYILGAGIAGLSLAQCLRHRNIPSVVFERLSHDANRPAYGITLHKRVYRPLLTALGMTENDFFQRVALEAPDRGGTVHDRDTLRVNRMALERELRRGLDIRWASKLKHLRDLDDGVGTMEFDHSLRAPFLSQPYRFLVAADGVHSTARSHLQLSDPSTKLKVLPYVVFNGRRRLQSFDVPPSLLQAFERPSGISHTQGDVLLTITADSYNPYTRKTGVSYTLSRPARPGDEFLLDRDVSDARAKAACFKHDIEALAPLPPPFASLFSIGKASDDRWLHWLMRSLVVDRAVLARAAREKGVLLIGDAAHAQPVPGNGANLAIEDALELAARIGDDGEVDVEGFLEAREQTWLEGRRVAEEYLREVHSGDESETAKL</sequence>
<proteinExistence type="inferred from homology"/>
<feature type="domain" description="FAD-binding" evidence="8">
    <location>
        <begin position="290"/>
        <end position="336"/>
    </location>
</feature>
<evidence type="ECO:0000256" key="6">
    <source>
        <dbReference type="ARBA" id="ARBA00023002"/>
    </source>
</evidence>
<evidence type="ECO:0000256" key="4">
    <source>
        <dbReference type="ARBA" id="ARBA00022630"/>
    </source>
</evidence>
<comment type="cofactor">
    <cofactor evidence="1">
        <name>FAD</name>
        <dbReference type="ChEBI" id="CHEBI:57692"/>
    </cofactor>
</comment>
<reference evidence="9 10" key="1">
    <citation type="journal article" date="2020" name="Microbiol. Resour. Announc.">
        <title>Draft Genome Sequence of a Cladosporium Species Isolated from the Mesophotic Ascidian Didemnum maculosum.</title>
        <authorList>
            <person name="Gioti A."/>
            <person name="Siaperas R."/>
            <person name="Nikolaivits E."/>
            <person name="Le Goff G."/>
            <person name="Ouazzani J."/>
            <person name="Kotoulas G."/>
            <person name="Topakas E."/>
        </authorList>
    </citation>
    <scope>NUCLEOTIDE SEQUENCE [LARGE SCALE GENOMIC DNA]</scope>
    <source>
        <strain evidence="9 10">TM138-S3</strain>
    </source>
</reference>
<keyword evidence="7" id="KW-0503">Monooxygenase</keyword>
<dbReference type="AlphaFoldDB" id="A0AB34KDS3"/>
<name>A0AB34KDS3_9PEZI</name>
<dbReference type="EMBL" id="JAAQHG020000038">
    <property type="protein sequence ID" value="KAL1583182.1"/>
    <property type="molecule type" value="Genomic_DNA"/>
</dbReference>
<evidence type="ECO:0000256" key="1">
    <source>
        <dbReference type="ARBA" id="ARBA00001974"/>
    </source>
</evidence>
<dbReference type="InterPro" id="IPR036188">
    <property type="entry name" value="FAD/NAD-bd_sf"/>
</dbReference>
<evidence type="ECO:0000313" key="10">
    <source>
        <dbReference type="Proteomes" id="UP000803884"/>
    </source>
</evidence>
<evidence type="ECO:0000256" key="3">
    <source>
        <dbReference type="ARBA" id="ARBA00007992"/>
    </source>
</evidence>
<evidence type="ECO:0000256" key="2">
    <source>
        <dbReference type="ARBA" id="ARBA00005179"/>
    </source>
</evidence>
<gene>
    <name evidence="9" type="ORF">WHR41_07929</name>
</gene>
<organism evidence="9 10">
    <name type="scientific">Cladosporium halotolerans</name>
    <dbReference type="NCBI Taxonomy" id="1052096"/>
    <lineage>
        <taxon>Eukaryota</taxon>
        <taxon>Fungi</taxon>
        <taxon>Dikarya</taxon>
        <taxon>Ascomycota</taxon>
        <taxon>Pezizomycotina</taxon>
        <taxon>Dothideomycetes</taxon>
        <taxon>Dothideomycetidae</taxon>
        <taxon>Cladosporiales</taxon>
        <taxon>Cladosporiaceae</taxon>
        <taxon>Cladosporium</taxon>
    </lineage>
</organism>
<dbReference type="Pfam" id="PF01494">
    <property type="entry name" value="FAD_binding_3"/>
    <property type="match status" value="2"/>
</dbReference>
<dbReference type="InterPro" id="IPR002938">
    <property type="entry name" value="FAD-bd"/>
</dbReference>
<dbReference type="SUPFAM" id="SSF51905">
    <property type="entry name" value="FAD/NAD(P)-binding domain"/>
    <property type="match status" value="1"/>
</dbReference>
<evidence type="ECO:0000256" key="5">
    <source>
        <dbReference type="ARBA" id="ARBA00022827"/>
    </source>
</evidence>
<evidence type="ECO:0000259" key="8">
    <source>
        <dbReference type="Pfam" id="PF01494"/>
    </source>
</evidence>
<evidence type="ECO:0000313" key="9">
    <source>
        <dbReference type="EMBL" id="KAL1583182.1"/>
    </source>
</evidence>
<dbReference type="RefSeq" id="XP_069226289.1">
    <property type="nucleotide sequence ID" value="XM_069376533.1"/>
</dbReference>